<comment type="caution">
    <text evidence="1">The sequence shown here is derived from an EMBL/GenBank/DDBJ whole genome shotgun (WGS) entry which is preliminary data.</text>
</comment>
<dbReference type="EMBL" id="JASCZI010043086">
    <property type="protein sequence ID" value="MED6130190.1"/>
    <property type="molecule type" value="Genomic_DNA"/>
</dbReference>
<dbReference type="PANTHER" id="PTHR15546">
    <property type="entry name" value="BROMODOMAIN ADJACENT TO ZINC FINGER DOMAIN, 2A"/>
    <property type="match status" value="1"/>
</dbReference>
<feature type="non-terminal residue" evidence="1">
    <location>
        <position position="106"/>
    </location>
</feature>
<keyword evidence="2" id="KW-1185">Reference proteome</keyword>
<reference evidence="1 2" key="1">
    <citation type="journal article" date="2023" name="Plants (Basel)">
        <title>Bridging the Gap: Combining Genomics and Transcriptomics Approaches to Understand Stylosanthes scabra, an Orphan Legume from the Brazilian Caatinga.</title>
        <authorList>
            <person name="Ferreira-Neto J.R.C."/>
            <person name="da Silva M.D."/>
            <person name="Binneck E."/>
            <person name="de Melo N.F."/>
            <person name="da Silva R.H."/>
            <person name="de Melo A.L.T.M."/>
            <person name="Pandolfi V."/>
            <person name="Bustamante F.O."/>
            <person name="Brasileiro-Vidal A.C."/>
            <person name="Benko-Iseppon A.M."/>
        </authorList>
    </citation>
    <scope>NUCLEOTIDE SEQUENCE [LARGE SCALE GENOMIC DNA]</scope>
    <source>
        <tissue evidence="1">Leaves</tissue>
    </source>
</reference>
<proteinExistence type="predicted"/>
<gene>
    <name evidence="1" type="ORF">PIB30_115556</name>
</gene>
<protein>
    <submittedName>
        <fullName evidence="1">Uncharacterized protein</fullName>
    </submittedName>
</protein>
<dbReference type="InterPro" id="IPR053271">
    <property type="entry name" value="DDT_domain"/>
</dbReference>
<sequence>MLPLKDLADFIAGKLEERLFVGAELHGKKNNELYPCRILKVIPKGVNKFCYEVAWLDKDKNIGEKAEVNAEDLVLKKPLFSRNMLKAFIRESTYRNAPWVLHEEVA</sequence>
<dbReference type="PANTHER" id="PTHR15546:SF2">
    <property type="entry name" value="DDT DOMAIN-CONTAINING PROTEIN DDB_G0282237"/>
    <property type="match status" value="1"/>
</dbReference>
<evidence type="ECO:0000313" key="2">
    <source>
        <dbReference type="Proteomes" id="UP001341840"/>
    </source>
</evidence>
<organism evidence="1 2">
    <name type="scientific">Stylosanthes scabra</name>
    <dbReference type="NCBI Taxonomy" id="79078"/>
    <lineage>
        <taxon>Eukaryota</taxon>
        <taxon>Viridiplantae</taxon>
        <taxon>Streptophyta</taxon>
        <taxon>Embryophyta</taxon>
        <taxon>Tracheophyta</taxon>
        <taxon>Spermatophyta</taxon>
        <taxon>Magnoliopsida</taxon>
        <taxon>eudicotyledons</taxon>
        <taxon>Gunneridae</taxon>
        <taxon>Pentapetalae</taxon>
        <taxon>rosids</taxon>
        <taxon>fabids</taxon>
        <taxon>Fabales</taxon>
        <taxon>Fabaceae</taxon>
        <taxon>Papilionoideae</taxon>
        <taxon>50 kb inversion clade</taxon>
        <taxon>dalbergioids sensu lato</taxon>
        <taxon>Dalbergieae</taxon>
        <taxon>Pterocarpus clade</taxon>
        <taxon>Stylosanthes</taxon>
    </lineage>
</organism>
<evidence type="ECO:0000313" key="1">
    <source>
        <dbReference type="EMBL" id="MED6130190.1"/>
    </source>
</evidence>
<accession>A0ABU6S2C0</accession>
<dbReference type="Proteomes" id="UP001341840">
    <property type="component" value="Unassembled WGS sequence"/>
</dbReference>
<name>A0ABU6S2C0_9FABA</name>